<organism evidence="5 6">
    <name type="scientific">Jimgerdemannia flammicorona</name>
    <dbReference type="NCBI Taxonomy" id="994334"/>
    <lineage>
        <taxon>Eukaryota</taxon>
        <taxon>Fungi</taxon>
        <taxon>Fungi incertae sedis</taxon>
        <taxon>Mucoromycota</taxon>
        <taxon>Mucoromycotina</taxon>
        <taxon>Endogonomycetes</taxon>
        <taxon>Endogonales</taxon>
        <taxon>Endogonaceae</taxon>
        <taxon>Jimgerdemannia</taxon>
    </lineage>
</organism>
<dbReference type="PANTHER" id="PTHR46093">
    <property type="entry name" value="ACYL-COA-BINDING DOMAIN-CONTAINING PROTEIN 5"/>
    <property type="match status" value="1"/>
</dbReference>
<evidence type="ECO:0000313" key="5">
    <source>
        <dbReference type="EMBL" id="RUP15771.1"/>
    </source>
</evidence>
<keyword evidence="3" id="KW-0812">Transmembrane</keyword>
<feature type="transmembrane region" description="Helical" evidence="3">
    <location>
        <begin position="369"/>
        <end position="396"/>
    </location>
</feature>
<dbReference type="Pfam" id="PF24681">
    <property type="entry name" value="Kelch_KLHDC2_KLHL20_DRC7"/>
    <property type="match status" value="1"/>
</dbReference>
<proteinExistence type="predicted"/>
<keyword evidence="6" id="KW-1185">Reference proteome</keyword>
<keyword evidence="4" id="KW-0732">Signal</keyword>
<dbReference type="PANTHER" id="PTHR46093:SF18">
    <property type="entry name" value="FIBRONECTIN TYPE-III DOMAIN-CONTAINING PROTEIN"/>
    <property type="match status" value="1"/>
</dbReference>
<feature type="signal peptide" evidence="4">
    <location>
        <begin position="1"/>
        <end position="19"/>
    </location>
</feature>
<keyword evidence="3" id="KW-1133">Transmembrane helix</keyword>
<keyword evidence="3" id="KW-0472">Membrane</keyword>
<evidence type="ECO:0000256" key="3">
    <source>
        <dbReference type="SAM" id="Phobius"/>
    </source>
</evidence>
<name>A0A433B9K0_9FUNG</name>
<dbReference type="EMBL" id="RBNI01015351">
    <property type="protein sequence ID" value="RUP15771.1"/>
    <property type="molecule type" value="Genomic_DNA"/>
</dbReference>
<evidence type="ECO:0000256" key="4">
    <source>
        <dbReference type="SAM" id="SignalP"/>
    </source>
</evidence>
<keyword evidence="2" id="KW-0677">Repeat</keyword>
<protein>
    <recommendedName>
        <fullName evidence="7">Galactose oxidase</fullName>
    </recommendedName>
</protein>
<reference evidence="5 6" key="1">
    <citation type="journal article" date="2018" name="New Phytol.">
        <title>Phylogenomics of Endogonaceae and evolution of mycorrhizas within Mucoromycota.</title>
        <authorList>
            <person name="Chang Y."/>
            <person name="Desiro A."/>
            <person name="Na H."/>
            <person name="Sandor L."/>
            <person name="Lipzen A."/>
            <person name="Clum A."/>
            <person name="Barry K."/>
            <person name="Grigoriev I.V."/>
            <person name="Martin F.M."/>
            <person name="Stajich J.E."/>
            <person name="Smith M.E."/>
            <person name="Bonito G."/>
            <person name="Spatafora J.W."/>
        </authorList>
    </citation>
    <scope>NUCLEOTIDE SEQUENCE [LARGE SCALE GENOMIC DNA]</scope>
    <source>
        <strain evidence="5 6">GMNB39</strain>
    </source>
</reference>
<evidence type="ECO:0000256" key="2">
    <source>
        <dbReference type="ARBA" id="ARBA00022737"/>
    </source>
</evidence>
<dbReference type="AlphaFoldDB" id="A0A433B9K0"/>
<gene>
    <name evidence="5" type="ORF">BC936DRAFT_139575</name>
</gene>
<keyword evidence="1" id="KW-0880">Kelch repeat</keyword>
<evidence type="ECO:0000256" key="1">
    <source>
        <dbReference type="ARBA" id="ARBA00022441"/>
    </source>
</evidence>
<accession>A0A433B9K0</accession>
<sequence length="421" mass="45135">MVCAFALLFFQLLFTTILCFTPPPRDSGAAMLVNSTIWFFGGSLQPIGGEKATTNSLFSLDVSRPWSISSPPWTDHSSDLTDQSLVYTRGKTTLQLDADGVTLWVYGGKSEPRNASLANSNPTVRYDTMAHVWSSVPPSDNPAVLNLHSHSAARDSQGVIFYFGGTVNNFTGWSSTVENKNVIILSTSTRSWTTLPIGNAPSRILGTATMVGTKVYLIGGTGETMGSVSMYDTIVDTWSTINTKGPTPESRSGHSAVLSSDNTSIIIYGGGTPTAYSVNEIWTLDVNTFQWASPPVTGFSPTKGLLSHNGSFQGVAVDPITYTNTTYVLDTSNWNWTNSFTPMSPENSPLMPSLIPHESGFEYQNPLNIIGGIGGVIGIISGALLLLAVACFLIFLSCRQRNEGVSVAANTTWKPEAVGEI</sequence>
<evidence type="ECO:0000313" key="6">
    <source>
        <dbReference type="Proteomes" id="UP000268093"/>
    </source>
</evidence>
<dbReference type="SUPFAM" id="SSF117281">
    <property type="entry name" value="Kelch motif"/>
    <property type="match status" value="1"/>
</dbReference>
<feature type="chain" id="PRO_5018986291" description="Galactose oxidase" evidence="4">
    <location>
        <begin position="20"/>
        <end position="421"/>
    </location>
</feature>
<comment type="caution">
    <text evidence="5">The sequence shown here is derived from an EMBL/GenBank/DDBJ whole genome shotgun (WGS) entry which is preliminary data.</text>
</comment>
<dbReference type="InterPro" id="IPR015915">
    <property type="entry name" value="Kelch-typ_b-propeller"/>
</dbReference>
<evidence type="ECO:0008006" key="7">
    <source>
        <dbReference type="Google" id="ProtNLM"/>
    </source>
</evidence>
<dbReference type="Proteomes" id="UP000268093">
    <property type="component" value="Unassembled WGS sequence"/>
</dbReference>
<dbReference type="Gene3D" id="2.120.10.80">
    <property type="entry name" value="Kelch-type beta propeller"/>
    <property type="match status" value="2"/>
</dbReference>
<dbReference type="OrthoDB" id="432528at2759"/>